<sequence length="150" mass="17482">MLIAFVIRTLGFKIFKQAWRDILTNRFELVMVPRPLQDAIVFTCTIHKRHAVKTGWVIVGYIALSGTTKTTTHRLWLFKVVYIRLLKRRTVHAAVGRLLLRLVYAALLRCQKSTHQLEDHKRNQTHDQDIHKLDTFKCTAKEGSKQTTCQ</sequence>
<organism evidence="1 4">
    <name type="scientific">Vibrio cholerae</name>
    <dbReference type="NCBI Taxonomy" id="666"/>
    <lineage>
        <taxon>Bacteria</taxon>
        <taxon>Pseudomonadati</taxon>
        <taxon>Pseudomonadota</taxon>
        <taxon>Gammaproteobacteria</taxon>
        <taxon>Vibrionales</taxon>
        <taxon>Vibrionaceae</taxon>
        <taxon>Vibrio</taxon>
    </lineage>
</organism>
<name>A0A655YPH2_VIBCL</name>
<evidence type="ECO:0000313" key="1">
    <source>
        <dbReference type="EMBL" id="CSB60884.1"/>
    </source>
</evidence>
<dbReference type="Proteomes" id="UP000041770">
    <property type="component" value="Unassembled WGS sequence"/>
</dbReference>
<proteinExistence type="predicted"/>
<accession>A0A655YPH2</accession>
<dbReference type="AlphaFoldDB" id="A0A655YPH2"/>
<dbReference type="EMBL" id="CWQY01000013">
    <property type="protein sequence ID" value="CSC74365.1"/>
    <property type="molecule type" value="Genomic_DNA"/>
</dbReference>
<protein>
    <submittedName>
        <fullName evidence="1">Uncharacterized protein</fullName>
    </submittedName>
</protein>
<evidence type="ECO:0000313" key="4">
    <source>
        <dbReference type="Proteomes" id="UP000046067"/>
    </source>
</evidence>
<dbReference type="EMBL" id="CWQJ01000002">
    <property type="protein sequence ID" value="CSB60884.1"/>
    <property type="molecule type" value="Genomic_DNA"/>
</dbReference>
<dbReference type="Proteomes" id="UP000046067">
    <property type="component" value="Unassembled WGS sequence"/>
</dbReference>
<gene>
    <name evidence="2" type="ORF">ERS013200_02160</name>
    <name evidence="1" type="ORF">ERS013201_00424</name>
</gene>
<evidence type="ECO:0000313" key="2">
    <source>
        <dbReference type="EMBL" id="CSC74365.1"/>
    </source>
</evidence>
<evidence type="ECO:0000313" key="3">
    <source>
        <dbReference type="Proteomes" id="UP000041770"/>
    </source>
</evidence>
<reference evidence="3 4" key="1">
    <citation type="submission" date="2015-07" db="EMBL/GenBank/DDBJ databases">
        <authorList>
            <consortium name="Pathogen Informatics"/>
        </authorList>
    </citation>
    <scope>NUCLEOTIDE SEQUENCE [LARGE SCALE GENOMIC DNA]</scope>
    <source>
        <strain evidence="2 3">A316</strain>
        <strain evidence="1 4">A325</strain>
    </source>
</reference>